<name>A0ABW1YPX7_9GAMM</name>
<proteinExistence type="predicted"/>
<keyword evidence="3" id="KW-1185">Reference proteome</keyword>
<dbReference type="RefSeq" id="WP_193191420.1">
    <property type="nucleotide sequence ID" value="NZ_JACZFR010000018.1"/>
</dbReference>
<dbReference type="Proteomes" id="UP001596425">
    <property type="component" value="Unassembled WGS sequence"/>
</dbReference>
<sequence length="344" mass="37666">MYLITPRPALILCLLYCSQPLAQSTNIRDCDDGATYPADNNPERFIGVCRLEGSTSTFTYDDTVPQQGEIQFTVRSCSTWWGEICEHAIPYTATTTGDNNGNNFILRRDRGNQTAEIRLAYSSGGSTETLNPATNGSQLFPGAANGAHTPASITVTMVDPGTNLRNGIYSGTFELTIDQCGGSYTWGVDPEACDGRYATTELLNLTFHIELRIRSRIRIHGLDDMFLTATTEGAESSQTFCVWTTGDALFRLTADSQNGSGQFLLRGIDLVPYSAEIEHLPSARVEALTEGVRSTNNWPGHNSRSCRNLSQENMQITIRVDPASLEGAQDSNYTDTLTLTVELE</sequence>
<reference evidence="3" key="1">
    <citation type="journal article" date="2019" name="Int. J. Syst. Evol. Microbiol.">
        <title>The Global Catalogue of Microorganisms (GCM) 10K type strain sequencing project: providing services to taxonomists for standard genome sequencing and annotation.</title>
        <authorList>
            <consortium name="The Broad Institute Genomics Platform"/>
            <consortium name="The Broad Institute Genome Sequencing Center for Infectious Disease"/>
            <person name="Wu L."/>
            <person name="Ma J."/>
        </authorList>
    </citation>
    <scope>NUCLEOTIDE SEQUENCE [LARGE SCALE GENOMIC DNA]</scope>
    <source>
        <strain evidence="3">CGMCC 1.13718</strain>
    </source>
</reference>
<evidence type="ECO:0008006" key="4">
    <source>
        <dbReference type="Google" id="ProtNLM"/>
    </source>
</evidence>
<keyword evidence="1" id="KW-0732">Signal</keyword>
<evidence type="ECO:0000313" key="3">
    <source>
        <dbReference type="Proteomes" id="UP001596425"/>
    </source>
</evidence>
<gene>
    <name evidence="2" type="ORF">ACFQBM_16140</name>
</gene>
<evidence type="ECO:0000256" key="1">
    <source>
        <dbReference type="SAM" id="SignalP"/>
    </source>
</evidence>
<protein>
    <recommendedName>
        <fullName evidence="4">Spore coat protein U domain-containing protein</fullName>
    </recommendedName>
</protein>
<organism evidence="2 3">
    <name type="scientific">Microbulbifer taiwanensis</name>
    <dbReference type="NCBI Taxonomy" id="986746"/>
    <lineage>
        <taxon>Bacteria</taxon>
        <taxon>Pseudomonadati</taxon>
        <taxon>Pseudomonadota</taxon>
        <taxon>Gammaproteobacteria</taxon>
        <taxon>Cellvibrionales</taxon>
        <taxon>Microbulbiferaceae</taxon>
        <taxon>Microbulbifer</taxon>
    </lineage>
</organism>
<feature type="chain" id="PRO_5045378599" description="Spore coat protein U domain-containing protein" evidence="1">
    <location>
        <begin position="23"/>
        <end position="344"/>
    </location>
</feature>
<accession>A0ABW1YPX7</accession>
<dbReference type="EMBL" id="JBHSVR010000001">
    <property type="protein sequence ID" value="MFC6634819.1"/>
    <property type="molecule type" value="Genomic_DNA"/>
</dbReference>
<evidence type="ECO:0000313" key="2">
    <source>
        <dbReference type="EMBL" id="MFC6634819.1"/>
    </source>
</evidence>
<comment type="caution">
    <text evidence="2">The sequence shown here is derived from an EMBL/GenBank/DDBJ whole genome shotgun (WGS) entry which is preliminary data.</text>
</comment>
<feature type="signal peptide" evidence="1">
    <location>
        <begin position="1"/>
        <end position="22"/>
    </location>
</feature>